<evidence type="ECO:0000313" key="1">
    <source>
        <dbReference type="EMBL" id="KAH7132743.1"/>
    </source>
</evidence>
<proteinExistence type="predicted"/>
<dbReference type="EMBL" id="JAGMUV010000016">
    <property type="protein sequence ID" value="KAH7132743.1"/>
    <property type="molecule type" value="Genomic_DNA"/>
</dbReference>
<organism evidence="1 2">
    <name type="scientific">Dactylonectria macrodidyma</name>
    <dbReference type="NCBI Taxonomy" id="307937"/>
    <lineage>
        <taxon>Eukaryota</taxon>
        <taxon>Fungi</taxon>
        <taxon>Dikarya</taxon>
        <taxon>Ascomycota</taxon>
        <taxon>Pezizomycotina</taxon>
        <taxon>Sordariomycetes</taxon>
        <taxon>Hypocreomycetidae</taxon>
        <taxon>Hypocreales</taxon>
        <taxon>Nectriaceae</taxon>
        <taxon>Dactylonectria</taxon>
    </lineage>
</organism>
<dbReference type="PANTHER" id="PTHR46599">
    <property type="entry name" value="PIGGYBAC TRANSPOSABLE ELEMENT-DERIVED PROTEIN 4"/>
    <property type="match status" value="1"/>
</dbReference>
<evidence type="ECO:0008006" key="3">
    <source>
        <dbReference type="Google" id="ProtNLM"/>
    </source>
</evidence>
<evidence type="ECO:0000313" key="2">
    <source>
        <dbReference type="Proteomes" id="UP000738349"/>
    </source>
</evidence>
<dbReference type="Proteomes" id="UP000738349">
    <property type="component" value="Unassembled WGS sequence"/>
</dbReference>
<dbReference type="OrthoDB" id="5428673at2759"/>
<dbReference type="AlphaFoldDB" id="A0A9P9E891"/>
<keyword evidence="2" id="KW-1185">Reference proteome</keyword>
<comment type="caution">
    <text evidence="1">The sequence shown here is derived from an EMBL/GenBank/DDBJ whole genome shotgun (WGS) entry which is preliminary data.</text>
</comment>
<reference evidence="1" key="1">
    <citation type="journal article" date="2021" name="Nat. Commun.">
        <title>Genetic determinants of endophytism in the Arabidopsis root mycobiome.</title>
        <authorList>
            <person name="Mesny F."/>
            <person name="Miyauchi S."/>
            <person name="Thiergart T."/>
            <person name="Pickel B."/>
            <person name="Atanasova L."/>
            <person name="Karlsson M."/>
            <person name="Huettel B."/>
            <person name="Barry K.W."/>
            <person name="Haridas S."/>
            <person name="Chen C."/>
            <person name="Bauer D."/>
            <person name="Andreopoulos W."/>
            <person name="Pangilinan J."/>
            <person name="LaButti K."/>
            <person name="Riley R."/>
            <person name="Lipzen A."/>
            <person name="Clum A."/>
            <person name="Drula E."/>
            <person name="Henrissat B."/>
            <person name="Kohler A."/>
            <person name="Grigoriev I.V."/>
            <person name="Martin F.M."/>
            <person name="Hacquard S."/>
        </authorList>
    </citation>
    <scope>NUCLEOTIDE SEQUENCE</scope>
    <source>
        <strain evidence="1">MPI-CAGE-AT-0147</strain>
    </source>
</reference>
<gene>
    <name evidence="1" type="ORF">EDB81DRAFT_695764</name>
</gene>
<dbReference type="PANTHER" id="PTHR46599:SF3">
    <property type="entry name" value="PIGGYBAC TRANSPOSABLE ELEMENT-DERIVED PROTEIN 4"/>
    <property type="match status" value="1"/>
</dbReference>
<name>A0A9P9E891_9HYPO</name>
<protein>
    <recommendedName>
        <fullName evidence="3">PiggyBac transposable element-derived protein domain-containing protein</fullName>
    </recommendedName>
</protein>
<accession>A0A9P9E891</accession>
<sequence>MGAVDVGDQLRASYAWRHRWKRAPWQPLGWGFLLGTVLVNAYKLDSEHGNWRTSRGSHLGWRKALVKQLFERYTPLTSSRKRGRTGVFIDLRNMQLSPQKHRQGKRGKKAACKVCVVADVRSKKKVKVRQPLGELDTNSVSKAPPKTFWGCLDCDVALCKGVLCWNMFHNTNLGVV</sequence>